<keyword evidence="3 5" id="KW-1133">Transmembrane helix</keyword>
<evidence type="ECO:0000256" key="2">
    <source>
        <dbReference type="ARBA" id="ARBA00022692"/>
    </source>
</evidence>
<organism evidence="7 8">
    <name type="scientific">Lactobacillus helveticus</name>
    <name type="common">Lactobacillus suntoryeus</name>
    <dbReference type="NCBI Taxonomy" id="1587"/>
    <lineage>
        <taxon>Bacteria</taxon>
        <taxon>Bacillati</taxon>
        <taxon>Bacillota</taxon>
        <taxon>Bacilli</taxon>
        <taxon>Lactobacillales</taxon>
        <taxon>Lactobacillaceae</taxon>
        <taxon>Lactobacillus</taxon>
    </lineage>
</organism>
<sequence>MNDEQQESIRAKAVRFKEQVTIFKRLMKFVKQFKTEMIIALCGAFLVSVINILLPRGLQYFLDHFLLHQSTSVQIILFAGLLYAIGSLLKAIIQFTYQYLFAIGSEKTLE</sequence>
<dbReference type="GO" id="GO:0005524">
    <property type="term" value="F:ATP binding"/>
    <property type="evidence" value="ECO:0007669"/>
    <property type="project" value="InterPro"/>
</dbReference>
<dbReference type="GO" id="GO:0140359">
    <property type="term" value="F:ABC-type transporter activity"/>
    <property type="evidence" value="ECO:0007669"/>
    <property type="project" value="InterPro"/>
</dbReference>
<reference evidence="8" key="1">
    <citation type="submission" date="2016-05" db="EMBL/GenBank/DDBJ databases">
        <title>Genome sequence of Lactobacillus helveticus FAM8105.</title>
        <authorList>
            <person name="Ahrens C."/>
            <person name="Schmid M."/>
        </authorList>
    </citation>
    <scope>NUCLEOTIDE SEQUENCE [LARGE SCALE GENOMIC DNA]</scope>
    <source>
        <strain evidence="8">FAM8105</strain>
    </source>
</reference>
<dbReference type="SUPFAM" id="SSF90123">
    <property type="entry name" value="ABC transporter transmembrane region"/>
    <property type="match status" value="1"/>
</dbReference>
<evidence type="ECO:0000259" key="6">
    <source>
        <dbReference type="PROSITE" id="PS50929"/>
    </source>
</evidence>
<feature type="transmembrane region" description="Helical" evidence="5">
    <location>
        <begin position="74"/>
        <end position="93"/>
    </location>
</feature>
<dbReference type="Proteomes" id="UP000234562">
    <property type="component" value="Chromosome"/>
</dbReference>
<proteinExistence type="predicted"/>
<feature type="domain" description="ABC transmembrane type-1" evidence="6">
    <location>
        <begin position="38"/>
        <end position="110"/>
    </location>
</feature>
<evidence type="ECO:0000256" key="3">
    <source>
        <dbReference type="ARBA" id="ARBA00022989"/>
    </source>
</evidence>
<evidence type="ECO:0000313" key="8">
    <source>
        <dbReference type="Proteomes" id="UP000234562"/>
    </source>
</evidence>
<dbReference type="PROSITE" id="PS50929">
    <property type="entry name" value="ABC_TM1F"/>
    <property type="match status" value="1"/>
</dbReference>
<gene>
    <name evidence="7" type="ORF">Lh8105_04525</name>
</gene>
<evidence type="ECO:0000256" key="5">
    <source>
        <dbReference type="SAM" id="Phobius"/>
    </source>
</evidence>
<dbReference type="Gene3D" id="1.20.1560.10">
    <property type="entry name" value="ABC transporter type 1, transmembrane domain"/>
    <property type="match status" value="1"/>
</dbReference>
<dbReference type="AlphaFoldDB" id="A0AAU8XTN3"/>
<keyword evidence="4 5" id="KW-0472">Membrane</keyword>
<feature type="transmembrane region" description="Helical" evidence="5">
    <location>
        <begin position="37"/>
        <end position="54"/>
    </location>
</feature>
<accession>A0AAU8XTN3</accession>
<dbReference type="InterPro" id="IPR036640">
    <property type="entry name" value="ABC1_TM_sf"/>
</dbReference>
<dbReference type="InterPro" id="IPR011527">
    <property type="entry name" value="ABC1_TM_dom"/>
</dbReference>
<comment type="subcellular location">
    <subcellularLocation>
        <location evidence="1">Cell membrane</location>
        <topology evidence="1">Multi-pass membrane protein</topology>
    </subcellularLocation>
</comment>
<evidence type="ECO:0000256" key="1">
    <source>
        <dbReference type="ARBA" id="ARBA00004651"/>
    </source>
</evidence>
<name>A0AAU8XTN3_LACHE</name>
<keyword evidence="2 5" id="KW-0812">Transmembrane</keyword>
<evidence type="ECO:0000313" key="7">
    <source>
        <dbReference type="EMBL" id="AUI74127.1"/>
    </source>
</evidence>
<dbReference type="EMBL" id="CP015496">
    <property type="protein sequence ID" value="AUI74127.1"/>
    <property type="molecule type" value="Genomic_DNA"/>
</dbReference>
<protein>
    <recommendedName>
        <fullName evidence="6">ABC transmembrane type-1 domain-containing protein</fullName>
    </recommendedName>
</protein>
<dbReference type="GO" id="GO:0005886">
    <property type="term" value="C:plasma membrane"/>
    <property type="evidence" value="ECO:0007669"/>
    <property type="project" value="UniProtKB-SubCell"/>
</dbReference>
<evidence type="ECO:0000256" key="4">
    <source>
        <dbReference type="ARBA" id="ARBA00023136"/>
    </source>
</evidence>